<dbReference type="AlphaFoldDB" id="A0A6M3K6F7"/>
<feature type="transmembrane region" description="Helical" evidence="1">
    <location>
        <begin position="88"/>
        <end position="106"/>
    </location>
</feature>
<accession>A0A6M3K6F7</accession>
<organism evidence="2">
    <name type="scientific">viral metagenome</name>
    <dbReference type="NCBI Taxonomy" id="1070528"/>
    <lineage>
        <taxon>unclassified sequences</taxon>
        <taxon>metagenomes</taxon>
        <taxon>organismal metagenomes</taxon>
    </lineage>
</organism>
<evidence type="ECO:0000313" key="2">
    <source>
        <dbReference type="EMBL" id="QJA77412.1"/>
    </source>
</evidence>
<protein>
    <submittedName>
        <fullName evidence="2">Uncharacterized protein</fullName>
    </submittedName>
</protein>
<gene>
    <name evidence="2" type="ORF">MM415A01303_0004</name>
    <name evidence="3" type="ORF">TM448B04334_0008</name>
</gene>
<keyword evidence="1" id="KW-1133">Transmembrane helix</keyword>
<evidence type="ECO:0000313" key="3">
    <source>
        <dbReference type="EMBL" id="QJI03250.1"/>
    </source>
</evidence>
<reference evidence="2" key="1">
    <citation type="submission" date="2020-03" db="EMBL/GenBank/DDBJ databases">
        <title>The deep terrestrial virosphere.</title>
        <authorList>
            <person name="Holmfeldt K."/>
            <person name="Nilsson E."/>
            <person name="Simone D."/>
            <person name="Lopez-Fernandez M."/>
            <person name="Wu X."/>
            <person name="de Brujin I."/>
            <person name="Lundin D."/>
            <person name="Andersson A."/>
            <person name="Bertilsson S."/>
            <person name="Dopson M."/>
        </authorList>
    </citation>
    <scope>NUCLEOTIDE SEQUENCE</scope>
    <source>
        <strain evidence="2">MM415A01303</strain>
        <strain evidence="3">TM448B04334</strain>
    </source>
</reference>
<feature type="transmembrane region" description="Helical" evidence="1">
    <location>
        <begin position="59"/>
        <end position="76"/>
    </location>
</feature>
<keyword evidence="1" id="KW-0472">Membrane</keyword>
<sequence>MIEIIILFLLLIWSKSERDMLAKRKQDSLFPKWSWYVKDNWQTKSWWIKNPLSFLMGGWYFWEAVNVFISCYFVALTFDLTYNLIEAIALYGIFGLIHNIHFNSLFRKNLNV</sequence>
<proteinExistence type="predicted"/>
<dbReference type="EMBL" id="MT142282">
    <property type="protein sequence ID" value="QJA77412.1"/>
    <property type="molecule type" value="Genomic_DNA"/>
</dbReference>
<keyword evidence="1" id="KW-0812">Transmembrane</keyword>
<evidence type="ECO:0000256" key="1">
    <source>
        <dbReference type="SAM" id="Phobius"/>
    </source>
</evidence>
<dbReference type="EMBL" id="MT145071">
    <property type="protein sequence ID" value="QJI03250.1"/>
    <property type="molecule type" value="Genomic_DNA"/>
</dbReference>
<name>A0A6M3K6F7_9ZZZZ</name>